<dbReference type="Proteomes" id="UP001156389">
    <property type="component" value="Unassembled WGS sequence"/>
</dbReference>
<keyword evidence="3" id="KW-1185">Reference proteome</keyword>
<protein>
    <submittedName>
        <fullName evidence="2">Maleylpyruvate isomerase family mycothiol-dependent enzyme</fullName>
    </submittedName>
</protein>
<feature type="domain" description="Mycothiol-dependent maleylpyruvate isomerase metal-binding" evidence="1">
    <location>
        <begin position="14"/>
        <end position="143"/>
    </location>
</feature>
<evidence type="ECO:0000313" key="2">
    <source>
        <dbReference type="EMBL" id="MCT2592041.1"/>
    </source>
</evidence>
<dbReference type="SUPFAM" id="SSF109854">
    <property type="entry name" value="DinB/YfiT-like putative metalloenzymes"/>
    <property type="match status" value="1"/>
</dbReference>
<dbReference type="InterPro" id="IPR024344">
    <property type="entry name" value="MDMPI_metal-binding"/>
</dbReference>
<proteinExistence type="predicted"/>
<name>A0ABT2JVY2_9ACTN</name>
<dbReference type="Pfam" id="PF11716">
    <property type="entry name" value="MDMPI_N"/>
    <property type="match status" value="1"/>
</dbReference>
<organism evidence="2 3">
    <name type="scientific">Streptomyces gossypii</name>
    <dbReference type="NCBI Taxonomy" id="2883101"/>
    <lineage>
        <taxon>Bacteria</taxon>
        <taxon>Bacillati</taxon>
        <taxon>Actinomycetota</taxon>
        <taxon>Actinomycetes</taxon>
        <taxon>Kitasatosporales</taxon>
        <taxon>Streptomycetaceae</taxon>
        <taxon>Streptomyces</taxon>
    </lineage>
</organism>
<evidence type="ECO:0000313" key="3">
    <source>
        <dbReference type="Proteomes" id="UP001156389"/>
    </source>
</evidence>
<evidence type="ECO:0000259" key="1">
    <source>
        <dbReference type="Pfam" id="PF11716"/>
    </source>
</evidence>
<sequence>MADAAESYQHVQERLIAVVTDPSTTMRTRVPACPAWSVHDVLAHHTGYIADVAAGNFPEFSQGQSILNEWRDAEVARARDAMTARQVTERADRSVESLVTEWQKATPSLLELLSGQRPEAAPFGSLTGSIALNDLVVHETDIRSALGLTRAAESPALSMALAGYGMSLSHRIRSLGLPALVLAYAGMKRRIGDGEPGAQVRADRHELLRVMAGRRTREQILTLDWEGDPLPYLSILSEFGLADTPTTD</sequence>
<dbReference type="EMBL" id="JAJAGO010000008">
    <property type="protein sequence ID" value="MCT2592041.1"/>
    <property type="molecule type" value="Genomic_DNA"/>
</dbReference>
<dbReference type="GO" id="GO:0016853">
    <property type="term" value="F:isomerase activity"/>
    <property type="evidence" value="ECO:0007669"/>
    <property type="project" value="UniProtKB-KW"/>
</dbReference>
<comment type="caution">
    <text evidence="2">The sequence shown here is derived from an EMBL/GenBank/DDBJ whole genome shotgun (WGS) entry which is preliminary data.</text>
</comment>
<keyword evidence="2" id="KW-0413">Isomerase</keyword>
<dbReference type="Gene3D" id="1.20.120.450">
    <property type="entry name" value="dinb family like domain"/>
    <property type="match status" value="1"/>
</dbReference>
<dbReference type="RefSeq" id="WP_260219356.1">
    <property type="nucleotide sequence ID" value="NZ_JAJAGO010000008.1"/>
</dbReference>
<reference evidence="2 3" key="1">
    <citation type="submission" date="2021-10" db="EMBL/GenBank/DDBJ databases">
        <title>Streptomyces gossypii sp. nov., isolated from soil collected from cotton field.</title>
        <authorList>
            <person name="Ge X."/>
            <person name="Chen X."/>
            <person name="Liu W."/>
        </authorList>
    </citation>
    <scope>NUCLEOTIDE SEQUENCE [LARGE SCALE GENOMIC DNA]</scope>
    <source>
        <strain evidence="2 3">N2-109</strain>
    </source>
</reference>
<dbReference type="InterPro" id="IPR034660">
    <property type="entry name" value="DinB/YfiT-like"/>
</dbReference>
<dbReference type="InterPro" id="IPR017517">
    <property type="entry name" value="Maleyloyr_isom"/>
</dbReference>
<accession>A0ABT2JVY2</accession>
<gene>
    <name evidence="2" type="ORF">LHJ74_19395</name>
</gene>
<dbReference type="NCBIfam" id="TIGR03083">
    <property type="entry name" value="maleylpyruvate isomerase family mycothiol-dependent enzyme"/>
    <property type="match status" value="1"/>
</dbReference>